<feature type="region of interest" description="Disordered" evidence="1">
    <location>
        <begin position="112"/>
        <end position="194"/>
    </location>
</feature>
<dbReference type="VEuPathDB" id="FungiDB:RhiirFUN_009280"/>
<feature type="non-terminal residue" evidence="2">
    <location>
        <position position="304"/>
    </location>
</feature>
<name>U9SSJ8_RHIID</name>
<evidence type="ECO:0008006" key="3">
    <source>
        <dbReference type="Google" id="ProtNLM"/>
    </source>
</evidence>
<protein>
    <recommendedName>
        <fullName evidence="3">RRM domain-containing protein</fullName>
    </recommendedName>
</protein>
<evidence type="ECO:0000313" key="2">
    <source>
        <dbReference type="EMBL" id="ERZ96982.1"/>
    </source>
</evidence>
<dbReference type="HOGENOM" id="CLU_073658_1_0_1"/>
<feature type="compositionally biased region" description="Polar residues" evidence="1">
    <location>
        <begin position="115"/>
        <end position="124"/>
    </location>
</feature>
<dbReference type="AlphaFoldDB" id="U9SSJ8"/>
<reference evidence="2" key="1">
    <citation type="submission" date="2013-07" db="EMBL/GenBank/DDBJ databases">
        <title>The genome of an arbuscular mycorrhizal fungus provides insights into the evolution of the oldest plant symbiosis.</title>
        <authorList>
            <consortium name="DOE Joint Genome Institute"/>
            <person name="Tisserant E."/>
            <person name="Malbreil M."/>
            <person name="Kuo A."/>
            <person name="Kohler A."/>
            <person name="Symeonidi A."/>
            <person name="Balestrini R."/>
            <person name="Charron P."/>
            <person name="Duensing N."/>
            <person name="Frei-dit-Frey N."/>
            <person name="Gianinazzi-Pearson V."/>
            <person name="Gilbert B."/>
            <person name="Handa Y."/>
            <person name="Hijri M."/>
            <person name="Kaul R."/>
            <person name="Kawaguchi M."/>
            <person name="Krajinski F."/>
            <person name="Lammers P."/>
            <person name="Lapierre D."/>
            <person name="Masclaux F.G."/>
            <person name="Murat C."/>
            <person name="Morin E."/>
            <person name="Ndikumana S."/>
            <person name="Pagni M."/>
            <person name="Petitpierre D."/>
            <person name="Requena N."/>
            <person name="Rosikiewicz P."/>
            <person name="Riley R."/>
            <person name="Saito K."/>
            <person name="San Clemente H."/>
            <person name="Shapiro H."/>
            <person name="van Tuinen D."/>
            <person name="Becard G."/>
            <person name="Bonfante P."/>
            <person name="Paszkowski U."/>
            <person name="Shachar-Hill Y."/>
            <person name="Young J.P."/>
            <person name="Sanders I.R."/>
            <person name="Henrissat B."/>
            <person name="Rensing S.A."/>
            <person name="Grigoriev I.V."/>
            <person name="Corradi N."/>
            <person name="Roux C."/>
            <person name="Martin F."/>
        </authorList>
    </citation>
    <scope>NUCLEOTIDE SEQUENCE</scope>
    <source>
        <strain evidence="2">DAOM 197198</strain>
    </source>
</reference>
<accession>U9SSJ8</accession>
<feature type="compositionally biased region" description="Low complexity" evidence="1">
    <location>
        <begin position="143"/>
        <end position="169"/>
    </location>
</feature>
<organism evidence="2">
    <name type="scientific">Rhizophagus irregularis (strain DAOM 181602 / DAOM 197198 / MUCL 43194)</name>
    <name type="common">Arbuscular mycorrhizal fungus</name>
    <name type="synonym">Glomus intraradices</name>
    <dbReference type="NCBI Taxonomy" id="747089"/>
    <lineage>
        <taxon>Eukaryota</taxon>
        <taxon>Fungi</taxon>
        <taxon>Fungi incertae sedis</taxon>
        <taxon>Mucoromycota</taxon>
        <taxon>Glomeromycotina</taxon>
        <taxon>Glomeromycetes</taxon>
        <taxon>Glomerales</taxon>
        <taxon>Glomeraceae</taxon>
        <taxon>Rhizophagus</taxon>
    </lineage>
</organism>
<evidence type="ECO:0000256" key="1">
    <source>
        <dbReference type="SAM" id="MobiDB-lite"/>
    </source>
</evidence>
<sequence length="304" mass="33929">MMLLPSGISLTSSGQFIIIPLLPSNTKDVHLAPLVREIGAIAVNIPLSLNSYKPKRWAYITFTSQQMMDIAMEQTVTLQDVANSAAPTACPLNSSRGHSHTRNPVAHLKERFHIGQSNDNTANRSRQRFHSQFKDHSNSRQHNNSTNNAGQNNSNINNTSLSNSTNPTNPKQSAQRRNNISSAPNSSGHNPPLVDPNCFQIQEILSVLKSFQEDMASVRARIHVLELANQRISQLELCVFGHKQDNVLTPDPNDSPHMLVDNHQSTPLYNTIQPAYLEHVLFWFGPSSSNDPSSPLYHFLFFHL</sequence>
<feature type="compositionally biased region" description="Polar residues" evidence="1">
    <location>
        <begin position="170"/>
        <end position="189"/>
    </location>
</feature>
<proteinExistence type="predicted"/>
<gene>
    <name evidence="2" type="ORF">GLOINDRAFT_12038</name>
</gene>
<dbReference type="EMBL" id="KI299976">
    <property type="protein sequence ID" value="ERZ96982.1"/>
    <property type="molecule type" value="Genomic_DNA"/>
</dbReference>